<evidence type="ECO:0000313" key="3">
    <source>
        <dbReference type="Proteomes" id="UP000289323"/>
    </source>
</evidence>
<name>A0A3S4C2B7_9PEZI</name>
<organism evidence="2 3">
    <name type="scientific">Thermothielavioides terrestris</name>
    <dbReference type="NCBI Taxonomy" id="2587410"/>
    <lineage>
        <taxon>Eukaryota</taxon>
        <taxon>Fungi</taxon>
        <taxon>Dikarya</taxon>
        <taxon>Ascomycota</taxon>
        <taxon>Pezizomycotina</taxon>
        <taxon>Sordariomycetes</taxon>
        <taxon>Sordariomycetidae</taxon>
        <taxon>Sordariales</taxon>
        <taxon>Chaetomiaceae</taxon>
        <taxon>Thermothielavioides</taxon>
    </lineage>
</organism>
<feature type="domain" description="Dienelactone hydrolase" evidence="1">
    <location>
        <begin position="38"/>
        <end position="254"/>
    </location>
</feature>
<accession>A0A3S4C2B7</accession>
<dbReference type="PANTHER" id="PTHR47668">
    <property type="entry name" value="DIENELACTONE HYDROLASE FAMILY PROTEIN (AFU_ORTHOLOGUE AFUA_6G01940)"/>
    <property type="match status" value="1"/>
</dbReference>
<sequence length="256" mass="28090">MSTMPATHGHNEACCNIPPVVSTGYSAKGSYDEVDGLKTYVTGPADANKGIVVIYDIFGYFDQTVQGADILATSHHQKYKVFIPDWFKGEPCPIEWYPPNTPEKQKNLGAFFGKNPPAGVASKLPEFVKALQAKNPSVKSWGIVGFCWGGKVVSLVTSSDANPFSIGAECHPAMVDPKEAETIKVPLALLASKEEPHDKVKQFEENLKTSAKHVETFGDQIHGWMAARADLSNDRVKAEYSRGYKTVLDFFGKHWP</sequence>
<dbReference type="PANTHER" id="PTHR47668:SF1">
    <property type="entry name" value="DIENELACTONE HYDROLASE DOMAIN-CONTAINING PROTEIN-RELATED"/>
    <property type="match status" value="1"/>
</dbReference>
<reference evidence="2 3" key="1">
    <citation type="submission" date="2018-04" db="EMBL/GenBank/DDBJ databases">
        <authorList>
            <person name="Huttner S."/>
            <person name="Dainat J."/>
        </authorList>
    </citation>
    <scope>NUCLEOTIDE SEQUENCE [LARGE SCALE GENOMIC DNA]</scope>
</reference>
<dbReference type="Proteomes" id="UP000289323">
    <property type="component" value="Unassembled WGS sequence"/>
</dbReference>
<dbReference type="GO" id="GO:0016787">
    <property type="term" value="F:hydrolase activity"/>
    <property type="evidence" value="ECO:0007669"/>
    <property type="project" value="InterPro"/>
</dbReference>
<evidence type="ECO:0000313" key="2">
    <source>
        <dbReference type="EMBL" id="SPQ19571.1"/>
    </source>
</evidence>
<dbReference type="AlphaFoldDB" id="A0A3S4C2B7"/>
<evidence type="ECO:0000259" key="1">
    <source>
        <dbReference type="Pfam" id="PF01738"/>
    </source>
</evidence>
<dbReference type="InterPro" id="IPR002925">
    <property type="entry name" value="Dienelactn_hydro"/>
</dbReference>
<dbReference type="SUPFAM" id="SSF53474">
    <property type="entry name" value="alpha/beta-Hydrolases"/>
    <property type="match status" value="1"/>
</dbReference>
<dbReference type="Pfam" id="PF01738">
    <property type="entry name" value="DLH"/>
    <property type="match status" value="1"/>
</dbReference>
<proteinExistence type="predicted"/>
<dbReference type="EMBL" id="OUUZ01000001">
    <property type="protein sequence ID" value="SPQ19571.1"/>
    <property type="molecule type" value="Genomic_DNA"/>
</dbReference>
<dbReference type="Gene3D" id="3.40.50.1820">
    <property type="entry name" value="alpha/beta hydrolase"/>
    <property type="match status" value="1"/>
</dbReference>
<dbReference type="InterPro" id="IPR029058">
    <property type="entry name" value="AB_hydrolase_fold"/>
</dbReference>
<gene>
    <name evidence="2" type="ORF">TT172_LOCUS1990</name>
</gene>
<protein>
    <submittedName>
        <fullName evidence="2">890a5375-e013-4faa-b8d3-cc45ad612c9c</fullName>
    </submittedName>
</protein>